<dbReference type="KEGG" id="nnu:104600273"/>
<comment type="subcellular location">
    <subcellularLocation>
        <location evidence="1">Nucleus</location>
    </subcellularLocation>
</comment>
<dbReference type="InterPro" id="IPR044998">
    <property type="entry name" value="Timeless"/>
</dbReference>
<dbReference type="OrthoDB" id="310853at2759"/>
<keyword evidence="2" id="KW-0539">Nucleus</keyword>
<keyword evidence="5" id="KW-1185">Reference proteome</keyword>
<evidence type="ECO:0000256" key="4">
    <source>
        <dbReference type="SAM" id="MobiDB-lite"/>
    </source>
</evidence>
<evidence type="ECO:0000313" key="5">
    <source>
        <dbReference type="Proteomes" id="UP000189703"/>
    </source>
</evidence>
<dbReference type="Proteomes" id="UP000189703">
    <property type="component" value="Unplaced"/>
</dbReference>
<reference evidence="6" key="1">
    <citation type="submission" date="2025-08" db="UniProtKB">
        <authorList>
            <consortium name="RefSeq"/>
        </authorList>
    </citation>
    <scope>IDENTIFICATION</scope>
</reference>
<dbReference type="GO" id="GO:0003677">
    <property type="term" value="F:DNA binding"/>
    <property type="evidence" value="ECO:0000318"/>
    <property type="project" value="GO_Central"/>
</dbReference>
<dbReference type="Pfam" id="PF04821">
    <property type="entry name" value="TIMELESS"/>
    <property type="match status" value="1"/>
</dbReference>
<feature type="compositionally biased region" description="Polar residues" evidence="4">
    <location>
        <begin position="1161"/>
        <end position="1183"/>
    </location>
</feature>
<dbReference type="GeneID" id="104600273"/>
<dbReference type="GO" id="GO:0000076">
    <property type="term" value="P:DNA replication checkpoint signaling"/>
    <property type="evidence" value="ECO:0000318"/>
    <property type="project" value="GO_Central"/>
</dbReference>
<evidence type="ECO:0000256" key="2">
    <source>
        <dbReference type="ARBA" id="ARBA00023242"/>
    </source>
</evidence>
<evidence type="ECO:0000313" key="6">
    <source>
        <dbReference type="RefSeq" id="XP_010261436.1"/>
    </source>
</evidence>
<dbReference type="PANTHER" id="PTHR22940:SF4">
    <property type="entry name" value="PROTEIN TIMELESS HOMOLOG"/>
    <property type="match status" value="1"/>
</dbReference>
<dbReference type="AlphaFoldDB" id="A0A1U8A306"/>
<keyword evidence="3" id="KW-0131">Cell cycle</keyword>
<dbReference type="STRING" id="4432.A0A1U8A306"/>
<dbReference type="RefSeq" id="XP_010261436.1">
    <property type="nucleotide sequence ID" value="XM_010263134.2"/>
</dbReference>
<dbReference type="GO" id="GO:0006281">
    <property type="term" value="P:DNA repair"/>
    <property type="evidence" value="ECO:0000318"/>
    <property type="project" value="GO_Central"/>
</dbReference>
<dbReference type="InterPro" id="IPR006906">
    <property type="entry name" value="Timeless_N"/>
</dbReference>
<protein>
    <submittedName>
        <fullName evidence="6">Protein timeless homolog isoform X1</fullName>
    </submittedName>
</protein>
<dbReference type="eggNOG" id="KOG1974">
    <property type="taxonomic scope" value="Eukaryota"/>
</dbReference>
<dbReference type="OMA" id="LTRNVAM"/>
<dbReference type="FunCoup" id="A0A1U8A306">
    <property type="interactions" value="2084"/>
</dbReference>
<accession>A0A1U8A306</accession>
<evidence type="ECO:0000256" key="3">
    <source>
        <dbReference type="ARBA" id="ARBA00023306"/>
    </source>
</evidence>
<gene>
    <name evidence="6" type="primary">LOC104600273</name>
</gene>
<proteinExistence type="predicted"/>
<feature type="region of interest" description="Disordered" evidence="4">
    <location>
        <begin position="811"/>
        <end position="834"/>
    </location>
</feature>
<dbReference type="PANTHER" id="PTHR22940">
    <property type="entry name" value="TIMEOUT/TIMELESS-2"/>
    <property type="match status" value="1"/>
</dbReference>
<name>A0A1U8A306_NELNU</name>
<dbReference type="GO" id="GO:0043111">
    <property type="term" value="P:replication fork arrest"/>
    <property type="evidence" value="ECO:0000318"/>
    <property type="project" value="GO_Central"/>
</dbReference>
<evidence type="ECO:0000256" key="1">
    <source>
        <dbReference type="ARBA" id="ARBA00004123"/>
    </source>
</evidence>
<feature type="region of interest" description="Disordered" evidence="4">
    <location>
        <begin position="1161"/>
        <end position="1185"/>
    </location>
</feature>
<feature type="compositionally biased region" description="Polar residues" evidence="4">
    <location>
        <begin position="815"/>
        <end position="831"/>
    </location>
</feature>
<sequence>MDMEGLSIICAGLGFVEEDENGSRIGYTKGEYCLDNLKDLQRFLRRDDPQTRDVFKQVCKWNTVSKDLIPIIEHCQDDRSLVINAVKVLIFLTMPIEPTSSDISQQMEYLWDLKASITRNDTIAVVISLLEDPLENLERGAFTEDDWKLVQLVLTLFRNVLAVQEITLQQKAVGSATQYISLRDKFLELLFNENVMDLIMVLTQHVGGSCYYLRQDNLLLLEIFYYIFMGQEPELIAKASQKGSEVEGNVKESLDSLRSIMEEEEAKRRLTRQLNLDRHSQFSGTFTRFSMDGSKTLFKGNPGSASCDSLLKSHKSQRGPLKRIVWDHGKFSSPKDKILELLHNLLNQLLSGGYNVLMQSIREDIEKEHHAIQNSDVAIFFQVAQFVTAFQHHKSLIWKHMNVETKAFEAITNKDDSTFFQGEICGPIAATMDEAMFLLVTSKWRYAFDALKETNDYKFLSISGALMKNMICMLGLVLKLLPEDSKESRTARILLYKIFYDQTDQGMTPFLINLIKSFDTHKQPKGDLADLVEMIYLVVQIMEKLQARGTLRVSRKSRRGRKKKLLGDGKAAEEELLGDDNNSVRKEINSTCEPSLDSGMPLKTSVTNSSVDGKEENILDSYLVDEPEIPPLDTEILGEDLAQPVNKKSSHTANDLAYATENSSDDDQTVATDEVDFKISSLVTTFTNNTIIQNLCWLLKFYRSNSTTTNHHILYMLRRISDDLELSPMLYQLSLLTIFYDILAEQKSSPCKDYANIVSFLTDLVRKMLKKMKTQPLLFVEILFWKTRKECHYINSESLLHELRNLKRESKKWGNASSENEGQISSLQSNREMGRRSIADSLGEDEADIVFSHDLSYQKEENPDEMKLKNDAEINGEENNDMNDAYSEGHALEDHSPRGPQRKKRLVFDEELETDIKNLYEKYKDNRHCSRLIAEALEHSRKVSPVQVSNKLKQLGLKTSKKRNLCTGRDEHVMLEGKELGNDDTHLPLNGLEESSFRGRSSKRICAFSKEQELMVKDLFEQFKDHKRCSYMIAKALDADNTFTAAQVSHKLKQLGLLVPRKKRPSEGKKHLLDKHPKGLFSDVEEDKSDEETLISLMKRSKKSKPFFGDVATADLPKQNIEATSLQDYSDEELLISILDKTGKRHASKARDEKLTISSVKETAIGSNSTQGASGRDSSSQSKEAGLPHINDVALNVANLNQEAEFSGGGSDEEMESPVNNVSQQNINDELADEMVDSEDDVGVVARTSAVSRRKLKMVIDADDDE</sequence>
<dbReference type="GO" id="GO:0031298">
    <property type="term" value="C:replication fork protection complex"/>
    <property type="evidence" value="ECO:0000318"/>
    <property type="project" value="GO_Central"/>
</dbReference>
<organism evidence="5 6">
    <name type="scientific">Nelumbo nucifera</name>
    <name type="common">Sacred lotus</name>
    <dbReference type="NCBI Taxonomy" id="4432"/>
    <lineage>
        <taxon>Eukaryota</taxon>
        <taxon>Viridiplantae</taxon>
        <taxon>Streptophyta</taxon>
        <taxon>Embryophyta</taxon>
        <taxon>Tracheophyta</taxon>
        <taxon>Spermatophyta</taxon>
        <taxon>Magnoliopsida</taxon>
        <taxon>Proteales</taxon>
        <taxon>Nelumbonaceae</taxon>
        <taxon>Nelumbo</taxon>
    </lineage>
</organism>